<dbReference type="EMBL" id="CP032157">
    <property type="protein sequence ID" value="AXY76230.1"/>
    <property type="molecule type" value="Genomic_DNA"/>
</dbReference>
<dbReference type="AlphaFoldDB" id="A0A3B7MT55"/>
<sequence length="147" mass="16832">MSNNNRYQQFFIALRIWFIAVQLNTLLGTFFLSFSMSSGMMGYVIFYGTFYGVLVSLPALVLMFLLINRCVARKLKGITIFRIVLPAAAICAVIAWLLYMKFINEFDKENIYFLLIAIVSGVTAASTQYRSFLRLANYTEPFEETPL</sequence>
<feature type="transmembrane region" description="Helical" evidence="1">
    <location>
        <begin position="44"/>
        <end position="67"/>
    </location>
</feature>
<protein>
    <submittedName>
        <fullName evidence="2">Uncharacterized protein</fullName>
    </submittedName>
</protein>
<keyword evidence="1" id="KW-1133">Transmembrane helix</keyword>
<proteinExistence type="predicted"/>
<feature type="transmembrane region" description="Helical" evidence="1">
    <location>
        <begin position="79"/>
        <end position="99"/>
    </location>
</feature>
<organism evidence="2 3">
    <name type="scientific">Paraflavitalea soli</name>
    <dbReference type="NCBI Taxonomy" id="2315862"/>
    <lineage>
        <taxon>Bacteria</taxon>
        <taxon>Pseudomonadati</taxon>
        <taxon>Bacteroidota</taxon>
        <taxon>Chitinophagia</taxon>
        <taxon>Chitinophagales</taxon>
        <taxon>Chitinophagaceae</taxon>
        <taxon>Paraflavitalea</taxon>
    </lineage>
</organism>
<evidence type="ECO:0000313" key="3">
    <source>
        <dbReference type="Proteomes" id="UP000263900"/>
    </source>
</evidence>
<name>A0A3B7MT55_9BACT</name>
<accession>A0A3B7MT55</accession>
<keyword evidence="1" id="KW-0812">Transmembrane</keyword>
<dbReference type="KEGG" id="pseg:D3H65_20530"/>
<evidence type="ECO:0000256" key="1">
    <source>
        <dbReference type="SAM" id="Phobius"/>
    </source>
</evidence>
<keyword evidence="3" id="KW-1185">Reference proteome</keyword>
<feature type="transmembrane region" description="Helical" evidence="1">
    <location>
        <begin position="12"/>
        <end position="32"/>
    </location>
</feature>
<reference evidence="2 3" key="1">
    <citation type="submission" date="2018-09" db="EMBL/GenBank/DDBJ databases">
        <title>Genome sequencing of strain 6GH32-13.</title>
        <authorList>
            <person name="Weon H.-Y."/>
            <person name="Heo J."/>
            <person name="Kwon S.-W."/>
        </authorList>
    </citation>
    <scope>NUCLEOTIDE SEQUENCE [LARGE SCALE GENOMIC DNA]</scope>
    <source>
        <strain evidence="2 3">5GH32-13</strain>
    </source>
</reference>
<keyword evidence="1" id="KW-0472">Membrane</keyword>
<gene>
    <name evidence="2" type="ORF">D3H65_20530</name>
</gene>
<dbReference type="RefSeq" id="WP_119052108.1">
    <property type="nucleotide sequence ID" value="NZ_CP032157.1"/>
</dbReference>
<dbReference type="Proteomes" id="UP000263900">
    <property type="component" value="Chromosome"/>
</dbReference>
<feature type="transmembrane region" description="Helical" evidence="1">
    <location>
        <begin position="111"/>
        <end position="129"/>
    </location>
</feature>
<evidence type="ECO:0000313" key="2">
    <source>
        <dbReference type="EMBL" id="AXY76230.1"/>
    </source>
</evidence>